<evidence type="ECO:0000256" key="2">
    <source>
        <dbReference type="RuleBase" id="RU003616"/>
    </source>
</evidence>
<accession>A0A7Y8GY64</accession>
<dbReference type="InterPro" id="IPR002068">
    <property type="entry name" value="A-crystallin/Hsp20_dom"/>
</dbReference>
<sequence>MNELRTLDPFALDPFDDTFRSLMRPWRFEMPETAPRIKIDLSEQDGSYAVKAEIPGVKKDDIDVRVDGNTVTISAEVKSDKEEKGNGGRVLRRERQEGYASRSFTLACPVDEGKVEASYKDGILALTLPKKADTSSKRIAIQ</sequence>
<evidence type="ECO:0000259" key="3">
    <source>
        <dbReference type="PROSITE" id="PS01031"/>
    </source>
</evidence>
<proteinExistence type="inferred from homology"/>
<dbReference type="SUPFAM" id="SSF49764">
    <property type="entry name" value="HSP20-like chaperones"/>
    <property type="match status" value="1"/>
</dbReference>
<gene>
    <name evidence="4" type="ORF">F3K02_17560</name>
</gene>
<dbReference type="PANTHER" id="PTHR11527">
    <property type="entry name" value="HEAT-SHOCK PROTEIN 20 FAMILY MEMBER"/>
    <property type="match status" value="1"/>
</dbReference>
<dbReference type="InterPro" id="IPR031107">
    <property type="entry name" value="Small_HSP"/>
</dbReference>
<dbReference type="Gene3D" id="2.60.40.790">
    <property type="match status" value="1"/>
</dbReference>
<evidence type="ECO:0000256" key="1">
    <source>
        <dbReference type="PROSITE-ProRule" id="PRU00285"/>
    </source>
</evidence>
<organism evidence="4 5">
    <name type="scientific">Hydrogenophaga aromaticivorans</name>
    <dbReference type="NCBI Taxonomy" id="2610898"/>
    <lineage>
        <taxon>Bacteria</taxon>
        <taxon>Pseudomonadati</taxon>
        <taxon>Pseudomonadota</taxon>
        <taxon>Betaproteobacteria</taxon>
        <taxon>Burkholderiales</taxon>
        <taxon>Comamonadaceae</taxon>
        <taxon>Hydrogenophaga</taxon>
    </lineage>
</organism>
<dbReference type="RefSeq" id="WP_177136949.1">
    <property type="nucleotide sequence ID" value="NZ_VYGV01000016.1"/>
</dbReference>
<name>A0A7Y8GY64_9BURK</name>
<protein>
    <submittedName>
        <fullName evidence="4">Hsp20/alpha crystallin family protein</fullName>
    </submittedName>
</protein>
<dbReference type="AlphaFoldDB" id="A0A7Y8GY64"/>
<dbReference type="Pfam" id="PF00011">
    <property type="entry name" value="HSP20"/>
    <property type="match status" value="1"/>
</dbReference>
<evidence type="ECO:0000313" key="5">
    <source>
        <dbReference type="Proteomes" id="UP000545507"/>
    </source>
</evidence>
<dbReference type="EMBL" id="VYGV01000016">
    <property type="protein sequence ID" value="NWF47046.1"/>
    <property type="molecule type" value="Genomic_DNA"/>
</dbReference>
<reference evidence="4 5" key="1">
    <citation type="submission" date="2019-09" db="EMBL/GenBank/DDBJ databases">
        <title>Hydrogenophaga aromatica sp. nov., isolated from a para-xylene-degrading enrichment culture.</title>
        <authorList>
            <person name="Tancsics A."/>
            <person name="Banerjee S."/>
        </authorList>
    </citation>
    <scope>NUCLEOTIDE SEQUENCE [LARGE SCALE GENOMIC DNA]</scope>
    <source>
        <strain evidence="4 5">D2P1</strain>
    </source>
</reference>
<feature type="domain" description="SHSP" evidence="3">
    <location>
        <begin position="28"/>
        <end position="142"/>
    </location>
</feature>
<comment type="caution">
    <text evidence="4">The sequence shown here is derived from an EMBL/GenBank/DDBJ whole genome shotgun (WGS) entry which is preliminary data.</text>
</comment>
<dbReference type="InterPro" id="IPR008978">
    <property type="entry name" value="HSP20-like_chaperone"/>
</dbReference>
<keyword evidence="5" id="KW-1185">Reference proteome</keyword>
<dbReference type="PROSITE" id="PS01031">
    <property type="entry name" value="SHSP"/>
    <property type="match status" value="1"/>
</dbReference>
<dbReference type="Proteomes" id="UP000545507">
    <property type="component" value="Unassembled WGS sequence"/>
</dbReference>
<comment type="similarity">
    <text evidence="1 2">Belongs to the small heat shock protein (HSP20) family.</text>
</comment>
<evidence type="ECO:0000313" key="4">
    <source>
        <dbReference type="EMBL" id="NWF47046.1"/>
    </source>
</evidence>
<dbReference type="CDD" id="cd06471">
    <property type="entry name" value="ACD_LpsHSP_like"/>
    <property type="match status" value="1"/>
</dbReference>